<dbReference type="GO" id="GO:0004519">
    <property type="term" value="F:endonuclease activity"/>
    <property type="evidence" value="ECO:0007669"/>
    <property type="project" value="UniProtKB-KW"/>
</dbReference>
<protein>
    <submittedName>
        <fullName evidence="3">Heteromeric transposase endonuclease subunit TnsA</fullName>
    </submittedName>
</protein>
<evidence type="ECO:0000313" key="3">
    <source>
        <dbReference type="EMBL" id="MQU15477.1"/>
    </source>
</evidence>
<dbReference type="Pfam" id="PF08722">
    <property type="entry name" value="Tn7_TnsA-like_N"/>
    <property type="match status" value="1"/>
</dbReference>
<keyword evidence="3" id="KW-0255">Endonuclease</keyword>
<sequence length="219" mass="25376">MKREVKNQPVRKIGVKHRSVRGTVPKMGQYESTLERDLMELIRFNPTVRSFLAQPLTIEYRTADGGKRKFTPDGLIHFNEGEPQQPSVLYEVKFRSDFREQWKILMPKFRAAKAYCALRGWRFQVFTEREIRTPYLTNTKFLWSFLDRTPSPSAADRLISALAERGEATPESILIYLSQSTASRIELIPVLWHLIAVGKIGCDLEKPLCMASKIWKLED</sequence>
<feature type="domain" description="TnsA endonuclease N-terminal" evidence="1">
    <location>
        <begin position="45"/>
        <end position="128"/>
    </location>
</feature>
<keyword evidence="5" id="KW-1185">Reference proteome</keyword>
<dbReference type="GO" id="GO:0003676">
    <property type="term" value="F:nucleic acid binding"/>
    <property type="evidence" value="ECO:0007669"/>
    <property type="project" value="InterPro"/>
</dbReference>
<keyword evidence="3" id="KW-0378">Hydrolase</keyword>
<evidence type="ECO:0000313" key="5">
    <source>
        <dbReference type="Proteomes" id="UP000713985"/>
    </source>
</evidence>
<evidence type="ECO:0000313" key="2">
    <source>
        <dbReference type="EMBL" id="MQT24495.1"/>
    </source>
</evidence>
<keyword evidence="3" id="KW-0540">Nuclease</keyword>
<name>A0A6G1W0D5_9PSED</name>
<reference evidence="4 5" key="1">
    <citation type="submission" date="2019-10" db="EMBL/GenBank/DDBJ databases">
        <title>Evaluation of single-gene subtyping targets for Pseudomonas.</title>
        <authorList>
            <person name="Reichler S.J."/>
            <person name="Orsi R.H."/>
            <person name="Wiedmann M."/>
            <person name="Martin N.H."/>
            <person name="Murphy S.I."/>
        </authorList>
    </citation>
    <scope>NUCLEOTIDE SEQUENCE [LARGE SCALE GENOMIC DNA]</scope>
    <source>
        <strain evidence="2 5">FSL R10-0802</strain>
        <strain evidence="3 4">FSL R10-1594</strain>
    </source>
</reference>
<dbReference type="RefSeq" id="WP_153403999.1">
    <property type="nucleotide sequence ID" value="NZ_JBITTT010000003.1"/>
</dbReference>
<dbReference type="EMBL" id="WIVT01000002">
    <property type="protein sequence ID" value="MQU15477.1"/>
    <property type="molecule type" value="Genomic_DNA"/>
</dbReference>
<comment type="caution">
    <text evidence="3">The sequence shown here is derived from an EMBL/GenBank/DDBJ whole genome shotgun (WGS) entry which is preliminary data.</text>
</comment>
<dbReference type="Proteomes" id="UP000713985">
    <property type="component" value="Unassembled WGS sequence"/>
</dbReference>
<gene>
    <name evidence="3" type="ORF">GHN41_03305</name>
    <name evidence="2" type="ORF">GHN94_01430</name>
</gene>
<evidence type="ECO:0000259" key="1">
    <source>
        <dbReference type="Pfam" id="PF08722"/>
    </source>
</evidence>
<proteinExistence type="predicted"/>
<accession>A0A6G1W0D5</accession>
<dbReference type="InterPro" id="IPR011856">
    <property type="entry name" value="tRNA_endonuc-like_dom_sf"/>
</dbReference>
<dbReference type="AlphaFoldDB" id="A0A6G1W0D5"/>
<dbReference type="Proteomes" id="UP000443000">
    <property type="component" value="Unassembled WGS sequence"/>
</dbReference>
<dbReference type="Gene3D" id="3.40.1350.10">
    <property type="match status" value="1"/>
</dbReference>
<dbReference type="EMBL" id="WIWP01000001">
    <property type="protein sequence ID" value="MQT24495.1"/>
    <property type="molecule type" value="Genomic_DNA"/>
</dbReference>
<evidence type="ECO:0000313" key="4">
    <source>
        <dbReference type="Proteomes" id="UP000443000"/>
    </source>
</evidence>
<dbReference type="InterPro" id="IPR014833">
    <property type="entry name" value="TnsA_N"/>
</dbReference>
<organism evidence="3 4">
    <name type="scientific">Pseudomonas helleri</name>
    <dbReference type="NCBI Taxonomy" id="1608996"/>
    <lineage>
        <taxon>Bacteria</taxon>
        <taxon>Pseudomonadati</taxon>
        <taxon>Pseudomonadota</taxon>
        <taxon>Gammaproteobacteria</taxon>
        <taxon>Pseudomonadales</taxon>
        <taxon>Pseudomonadaceae</taxon>
        <taxon>Pseudomonas</taxon>
    </lineage>
</organism>
<dbReference type="OrthoDB" id="881413at2"/>